<reference evidence="6 7" key="1">
    <citation type="journal article" date="2014" name="Genome Announc.">
        <title>Genome Sequence and Methylome of Soil Bacterium Gemmatirosa kalamazoonensis KBS708T, a Member of the Rarely Cultivated Gemmatimonadetes Phylum.</title>
        <authorList>
            <person name="Debruyn J.M."/>
            <person name="Radosevich M."/>
            <person name="Wommack K.E."/>
            <person name="Polson S.W."/>
            <person name="Hauser L.J."/>
            <person name="Fawaz M.N."/>
            <person name="Korlach J."/>
            <person name="Tsai Y.C."/>
        </authorList>
    </citation>
    <scope>NUCLEOTIDE SEQUENCE [LARGE SCALE GENOMIC DNA]</scope>
    <source>
        <strain evidence="6 7">KBS708</strain>
    </source>
</reference>
<dbReference type="InterPro" id="IPR039425">
    <property type="entry name" value="RNA_pol_sigma-70-like"/>
</dbReference>
<dbReference type="GO" id="GO:0006352">
    <property type="term" value="P:DNA-templated transcription initiation"/>
    <property type="evidence" value="ECO:0007669"/>
    <property type="project" value="InterPro"/>
</dbReference>
<dbReference type="GO" id="GO:0016987">
    <property type="term" value="F:sigma factor activity"/>
    <property type="evidence" value="ECO:0007669"/>
    <property type="project" value="UniProtKB-KW"/>
</dbReference>
<keyword evidence="4" id="KW-0804">Transcription</keyword>
<dbReference type="Gene3D" id="1.10.1740.10">
    <property type="match status" value="1"/>
</dbReference>
<dbReference type="PANTHER" id="PTHR43133:SF39">
    <property type="entry name" value="SIMILAR TO RNA POLYMERASE SIGMA-E FACTOR"/>
    <property type="match status" value="1"/>
</dbReference>
<comment type="similarity">
    <text evidence="1">Belongs to the sigma-70 factor family. ECF subfamily.</text>
</comment>
<dbReference type="InterPro" id="IPR011517">
    <property type="entry name" value="RNA_pol_sigma70_ECF-like"/>
</dbReference>
<gene>
    <name evidence="6" type="ORF">J421_1730</name>
</gene>
<dbReference type="InterPro" id="IPR036388">
    <property type="entry name" value="WH-like_DNA-bd_sf"/>
</dbReference>
<evidence type="ECO:0000256" key="4">
    <source>
        <dbReference type="ARBA" id="ARBA00023163"/>
    </source>
</evidence>
<evidence type="ECO:0000313" key="7">
    <source>
        <dbReference type="Proteomes" id="UP000019151"/>
    </source>
</evidence>
<dbReference type="EMBL" id="CP007128">
    <property type="protein sequence ID" value="AHG89267.1"/>
    <property type="molecule type" value="Genomic_DNA"/>
</dbReference>
<dbReference type="SUPFAM" id="SSF88946">
    <property type="entry name" value="Sigma2 domain of RNA polymerase sigma factors"/>
    <property type="match status" value="1"/>
</dbReference>
<dbReference type="SUPFAM" id="SSF88659">
    <property type="entry name" value="Sigma3 and sigma4 domains of RNA polymerase sigma factors"/>
    <property type="match status" value="1"/>
</dbReference>
<dbReference type="Proteomes" id="UP000019151">
    <property type="component" value="Chromosome"/>
</dbReference>
<keyword evidence="3" id="KW-0731">Sigma factor</keyword>
<feature type="domain" description="RNA polymerase sigma-70 ECF-like HTH" evidence="5">
    <location>
        <begin position="6"/>
        <end position="182"/>
    </location>
</feature>
<evidence type="ECO:0000259" key="5">
    <source>
        <dbReference type="Pfam" id="PF07638"/>
    </source>
</evidence>
<name>W0RFR6_9BACT</name>
<dbReference type="Pfam" id="PF07638">
    <property type="entry name" value="Sigma70_ECF"/>
    <property type="match status" value="1"/>
</dbReference>
<accession>W0RFR6</accession>
<evidence type="ECO:0000256" key="3">
    <source>
        <dbReference type="ARBA" id="ARBA00023082"/>
    </source>
</evidence>
<proteinExistence type="inferred from homology"/>
<evidence type="ECO:0000256" key="2">
    <source>
        <dbReference type="ARBA" id="ARBA00023015"/>
    </source>
</evidence>
<dbReference type="eggNOG" id="COG1595">
    <property type="taxonomic scope" value="Bacteria"/>
</dbReference>
<protein>
    <submittedName>
        <fullName evidence="6">RNA polymerase sigma factor</fullName>
    </submittedName>
</protein>
<dbReference type="AlphaFoldDB" id="W0RFR6"/>
<dbReference type="InterPro" id="IPR013324">
    <property type="entry name" value="RNA_pol_sigma_r3/r4-like"/>
</dbReference>
<dbReference type="RefSeq" id="WP_025410774.1">
    <property type="nucleotide sequence ID" value="NZ_CP007128.1"/>
</dbReference>
<sequence>MEPDLEALIRRADQSDREATDRLFALLYQELRRLAEHNLRRGGSALTLGTTTLLHEAYLNIAGRGHVGFADRSRFLAYASRAMRGLVIDYVRRRRALKRGRQFEITLADEEPPADAAPETAELERLGAALDELAELQPALAELVDLHFFCGFSFAEIAELRGVSDRTVQRHWREARLLLHETLLQDAPPEP</sequence>
<dbReference type="InterPro" id="IPR013325">
    <property type="entry name" value="RNA_pol_sigma_r2"/>
</dbReference>
<dbReference type="HOGENOM" id="CLU_102127_0_0_0"/>
<dbReference type="KEGG" id="gba:J421_1730"/>
<keyword evidence="7" id="KW-1185">Reference proteome</keyword>
<keyword evidence="2" id="KW-0805">Transcription regulation</keyword>
<dbReference type="InterPro" id="IPR053812">
    <property type="entry name" value="HTH_Sigma70_ECF-like"/>
</dbReference>
<dbReference type="STRING" id="861299.J421_1730"/>
<dbReference type="PANTHER" id="PTHR43133">
    <property type="entry name" value="RNA POLYMERASE ECF-TYPE SIGMA FACTO"/>
    <property type="match status" value="1"/>
</dbReference>
<dbReference type="OrthoDB" id="128473at2"/>
<dbReference type="InterPro" id="IPR014284">
    <property type="entry name" value="RNA_pol_sigma-70_dom"/>
</dbReference>
<evidence type="ECO:0000313" key="6">
    <source>
        <dbReference type="EMBL" id="AHG89267.1"/>
    </source>
</evidence>
<dbReference type="NCBIfam" id="TIGR02937">
    <property type="entry name" value="sigma70-ECF"/>
    <property type="match status" value="1"/>
</dbReference>
<organism evidence="6 7">
    <name type="scientific">Gemmatirosa kalamazoonensis</name>
    <dbReference type="NCBI Taxonomy" id="861299"/>
    <lineage>
        <taxon>Bacteria</taxon>
        <taxon>Pseudomonadati</taxon>
        <taxon>Gemmatimonadota</taxon>
        <taxon>Gemmatimonadia</taxon>
        <taxon>Gemmatimonadales</taxon>
        <taxon>Gemmatimonadaceae</taxon>
        <taxon>Gemmatirosa</taxon>
    </lineage>
</organism>
<dbReference type="Gene3D" id="1.10.10.10">
    <property type="entry name" value="Winged helix-like DNA-binding domain superfamily/Winged helix DNA-binding domain"/>
    <property type="match status" value="1"/>
</dbReference>
<dbReference type="InParanoid" id="W0RFR6"/>
<evidence type="ECO:0000256" key="1">
    <source>
        <dbReference type="ARBA" id="ARBA00010641"/>
    </source>
</evidence>
<dbReference type="NCBIfam" id="TIGR02999">
    <property type="entry name" value="Sig-70_X6"/>
    <property type="match status" value="1"/>
</dbReference>